<dbReference type="RefSeq" id="WP_044855263.1">
    <property type="nucleotide sequence ID" value="NZ_CP016174.1"/>
</dbReference>
<evidence type="ECO:0000313" key="2">
    <source>
        <dbReference type="Proteomes" id="UP000093695"/>
    </source>
</evidence>
<dbReference type="STRING" id="31958.SD37_39995"/>
<dbReference type="AlphaFoldDB" id="A0A193C976"/>
<proteinExistence type="predicted"/>
<organism evidence="1 2">
    <name type="scientific">Amycolatopsis orientalis</name>
    <name type="common">Nocardia orientalis</name>
    <dbReference type="NCBI Taxonomy" id="31958"/>
    <lineage>
        <taxon>Bacteria</taxon>
        <taxon>Bacillati</taxon>
        <taxon>Actinomycetota</taxon>
        <taxon>Actinomycetes</taxon>
        <taxon>Pseudonocardiales</taxon>
        <taxon>Pseudonocardiaceae</taxon>
        <taxon>Amycolatopsis</taxon>
    </lineage>
</organism>
<evidence type="ECO:0000313" key="1">
    <source>
        <dbReference type="EMBL" id="ANN21166.1"/>
    </source>
</evidence>
<gene>
    <name evidence="1" type="ORF">SD37_39995</name>
</gene>
<accession>A0A193C976</accession>
<keyword evidence="2" id="KW-1185">Reference proteome</keyword>
<dbReference type="KEGG" id="aori:SD37_39995"/>
<dbReference type="EMBL" id="CP016174">
    <property type="protein sequence ID" value="ANN21166.1"/>
    <property type="molecule type" value="Genomic_DNA"/>
</dbReference>
<name>A0A193C976_AMYOR</name>
<reference evidence="1 2" key="1">
    <citation type="journal article" date="2015" name="Genome Announc.">
        <title>Draft Genome Sequence of Norvancomycin-Producing Strain Amycolatopsis orientalis CPCC200066.</title>
        <authorList>
            <person name="Lei X."/>
            <person name="Yuan F."/>
            <person name="Shi Y."/>
            <person name="Li X."/>
            <person name="Wang L."/>
            <person name="Hong B."/>
        </authorList>
    </citation>
    <scope>NUCLEOTIDE SEQUENCE [LARGE SCALE GENOMIC DNA]</scope>
    <source>
        <strain evidence="1 2">B-37</strain>
    </source>
</reference>
<sequence>MRTYAYAATRTRTEAVVDQFDIFLQYAGLPEASREKVLGMVERRWIEKVGVYLLEAGGKRVLEVAVNIDWPSHDDLVAISPIIGTDLPGWESGAAPEIRTLGRRFGTKAREYGQTPRHWVQFTTEIRSDAELHRRRCADGGYQYRSGLPDWRNPPVRRDDMRLLDLEEICISIAEA</sequence>
<protein>
    <submittedName>
        <fullName evidence="1">Uncharacterized protein</fullName>
    </submittedName>
</protein>
<dbReference type="Proteomes" id="UP000093695">
    <property type="component" value="Chromosome"/>
</dbReference>